<evidence type="ECO:0000256" key="7">
    <source>
        <dbReference type="SAM" id="MobiDB-lite"/>
    </source>
</evidence>
<keyword evidence="5 8" id="KW-1133">Transmembrane helix</keyword>
<dbReference type="PANTHER" id="PTHR43731:SF14">
    <property type="entry name" value="PRESENILIN-ASSOCIATED RHOMBOID-LIKE PROTEIN, MITOCHONDRIAL"/>
    <property type="match status" value="1"/>
</dbReference>
<dbReference type="Gene3D" id="1.20.1540.10">
    <property type="entry name" value="Rhomboid-like"/>
    <property type="match status" value="1"/>
</dbReference>
<feature type="transmembrane region" description="Helical" evidence="8">
    <location>
        <begin position="376"/>
        <end position="397"/>
    </location>
</feature>
<dbReference type="SUPFAM" id="SSF144091">
    <property type="entry name" value="Rhomboid-like"/>
    <property type="match status" value="1"/>
</dbReference>
<keyword evidence="10" id="KW-0645">Protease</keyword>
<dbReference type="Proteomes" id="UP000532162">
    <property type="component" value="Unassembled WGS sequence"/>
</dbReference>
<evidence type="ECO:0000256" key="2">
    <source>
        <dbReference type="ARBA" id="ARBA00009045"/>
    </source>
</evidence>
<feature type="transmembrane region" description="Helical" evidence="8">
    <location>
        <begin position="204"/>
        <end position="225"/>
    </location>
</feature>
<dbReference type="InterPro" id="IPR035952">
    <property type="entry name" value="Rhomboid-like_sf"/>
</dbReference>
<accession>A0A7Z0RID2</accession>
<evidence type="ECO:0000313" key="10">
    <source>
        <dbReference type="EMBL" id="NZD62132.1"/>
    </source>
</evidence>
<gene>
    <name evidence="10" type="ORF">HX900_13545</name>
</gene>
<feature type="transmembrane region" description="Helical" evidence="8">
    <location>
        <begin position="318"/>
        <end position="340"/>
    </location>
</feature>
<evidence type="ECO:0000256" key="6">
    <source>
        <dbReference type="ARBA" id="ARBA00023136"/>
    </source>
</evidence>
<dbReference type="GO" id="GO:0006508">
    <property type="term" value="P:proteolysis"/>
    <property type="evidence" value="ECO:0007669"/>
    <property type="project" value="UniProtKB-KW"/>
</dbReference>
<keyword evidence="6 8" id="KW-0472">Membrane</keyword>
<dbReference type="InterPro" id="IPR022764">
    <property type="entry name" value="Peptidase_S54_rhomboid_dom"/>
</dbReference>
<dbReference type="InterPro" id="IPR050925">
    <property type="entry name" value="Rhomboid_protease_S54"/>
</dbReference>
<dbReference type="Pfam" id="PF01694">
    <property type="entry name" value="Rhomboid"/>
    <property type="match status" value="1"/>
</dbReference>
<name>A0A7Z0RID2_9HYPH</name>
<dbReference type="InterPro" id="IPR011990">
    <property type="entry name" value="TPR-like_helical_dom_sf"/>
</dbReference>
<evidence type="ECO:0000313" key="11">
    <source>
        <dbReference type="Proteomes" id="UP000532162"/>
    </source>
</evidence>
<keyword evidence="4" id="KW-0378">Hydrolase</keyword>
<keyword evidence="3 8" id="KW-0812">Transmembrane</keyword>
<protein>
    <submittedName>
        <fullName evidence="10">Rhomboid family intramembrane serine protease</fullName>
    </submittedName>
</protein>
<feature type="transmembrane region" description="Helical" evidence="8">
    <location>
        <begin position="46"/>
        <end position="67"/>
    </location>
</feature>
<dbReference type="Gene3D" id="1.25.40.10">
    <property type="entry name" value="Tetratricopeptide repeat domain"/>
    <property type="match status" value="1"/>
</dbReference>
<dbReference type="AlphaFoldDB" id="A0A7Z0RID2"/>
<feature type="transmembrane region" description="Helical" evidence="8">
    <location>
        <begin position="263"/>
        <end position="281"/>
    </location>
</feature>
<feature type="transmembrane region" description="Helical" evidence="8">
    <location>
        <begin position="21"/>
        <end position="40"/>
    </location>
</feature>
<evidence type="ECO:0000259" key="9">
    <source>
        <dbReference type="Pfam" id="PF01694"/>
    </source>
</evidence>
<dbReference type="NCBIfam" id="NF041635">
    <property type="entry name" value="STM3941_fam"/>
    <property type="match status" value="1"/>
</dbReference>
<feature type="transmembrane region" description="Helical" evidence="8">
    <location>
        <begin position="293"/>
        <end position="312"/>
    </location>
</feature>
<dbReference type="PANTHER" id="PTHR43731">
    <property type="entry name" value="RHOMBOID PROTEASE"/>
    <property type="match status" value="1"/>
</dbReference>
<sequence>MKPEELRSAEYAYNKSKLLRVFLVMVAITAGIVWLGFHPPKDKDPYAIWFFVSLWLALFGILTSLALPKLLSKRPGLIISTAGIQVPNFPDQIVAWSAIRSFDRVRAKYSDVIVLHLDPIAAKTLTRQWLVSRLPEWLSGSRAKVGIPLQVLRGNPDTIFGQFVGLLSEAHEAERQAMPEDSSIPKDEEEEASEPALNSAGNPVFTYILLAILVAVYAAELTFGIEPPVAGSPTIRTLYILGGTFRRSIVEDGEWWRLFTAPFMHAGVLHLAFNCVSLWFAGRLFERLIGWRWFAAIFFASALGGSVASVWINDQYTVGVGASGGIVGLFAAVVAASFRFRSGPIADNLRIGAAQILIPSLLPFLSAARSGENIDYAGHFGGALTGAALSFLLLAFWPKERPTPRFGAAAVAFSTQFVIVAAVSLFSISNTRQFILDDPMSNFFSGRYEEAATGFAVAATENPENAPYYNLWRFFAQTRGNDAKAIADLRIAAGKTDQGTWPYPVYSLFLGELKPDELMAKAADSNQRGEATFYSGEWYLLGGNIQEARPRLQAALSSCPTTFLEFNGAKGELNSLPAQ</sequence>
<proteinExistence type="inferred from homology"/>
<dbReference type="RefSeq" id="WP_180694814.1">
    <property type="nucleotide sequence ID" value="NZ_JACCPJ010000002.1"/>
</dbReference>
<evidence type="ECO:0000256" key="8">
    <source>
        <dbReference type="SAM" id="Phobius"/>
    </source>
</evidence>
<evidence type="ECO:0000256" key="1">
    <source>
        <dbReference type="ARBA" id="ARBA00004141"/>
    </source>
</evidence>
<comment type="subcellular location">
    <subcellularLocation>
        <location evidence="1">Membrane</location>
        <topology evidence="1">Multi-pass membrane protein</topology>
    </subcellularLocation>
</comment>
<comment type="similarity">
    <text evidence="2">Belongs to the peptidase S54 family.</text>
</comment>
<reference evidence="10 11" key="1">
    <citation type="submission" date="2020-07" db="EMBL/GenBank/DDBJ databases">
        <authorList>
            <person name="Sun Q."/>
        </authorList>
    </citation>
    <scope>NUCLEOTIDE SEQUENCE [LARGE SCALE GENOMIC DNA]</scope>
    <source>
        <strain evidence="10 11">WYCCWR 11290</strain>
    </source>
</reference>
<feature type="compositionally biased region" description="Basic and acidic residues" evidence="7">
    <location>
        <begin position="176"/>
        <end position="186"/>
    </location>
</feature>
<dbReference type="InterPro" id="IPR048136">
    <property type="entry name" value="STM3941-like"/>
</dbReference>
<evidence type="ECO:0000256" key="3">
    <source>
        <dbReference type="ARBA" id="ARBA00022692"/>
    </source>
</evidence>
<evidence type="ECO:0000256" key="5">
    <source>
        <dbReference type="ARBA" id="ARBA00022989"/>
    </source>
</evidence>
<evidence type="ECO:0000256" key="4">
    <source>
        <dbReference type="ARBA" id="ARBA00022801"/>
    </source>
</evidence>
<dbReference type="GO" id="GO:0004252">
    <property type="term" value="F:serine-type endopeptidase activity"/>
    <property type="evidence" value="ECO:0007669"/>
    <property type="project" value="InterPro"/>
</dbReference>
<comment type="caution">
    <text evidence="10">The sequence shown here is derived from an EMBL/GenBank/DDBJ whole genome shotgun (WGS) entry which is preliminary data.</text>
</comment>
<feature type="region of interest" description="Disordered" evidence="7">
    <location>
        <begin position="176"/>
        <end position="197"/>
    </location>
</feature>
<dbReference type="EMBL" id="JACCPJ010000002">
    <property type="protein sequence ID" value="NZD62132.1"/>
    <property type="molecule type" value="Genomic_DNA"/>
</dbReference>
<dbReference type="SUPFAM" id="SSF48452">
    <property type="entry name" value="TPR-like"/>
    <property type="match status" value="1"/>
</dbReference>
<feature type="transmembrane region" description="Helical" evidence="8">
    <location>
        <begin position="409"/>
        <end position="428"/>
    </location>
</feature>
<feature type="domain" description="Peptidase S54 rhomboid" evidence="9">
    <location>
        <begin position="253"/>
        <end position="395"/>
    </location>
</feature>
<dbReference type="GO" id="GO:0016020">
    <property type="term" value="C:membrane"/>
    <property type="evidence" value="ECO:0007669"/>
    <property type="project" value="UniProtKB-SubCell"/>
</dbReference>
<organism evidence="10 11">
    <name type="scientific">Rhizobium changzhiense</name>
    <dbReference type="NCBI Taxonomy" id="2692317"/>
    <lineage>
        <taxon>Bacteria</taxon>
        <taxon>Pseudomonadati</taxon>
        <taxon>Pseudomonadota</taxon>
        <taxon>Alphaproteobacteria</taxon>
        <taxon>Hyphomicrobiales</taxon>
        <taxon>Rhizobiaceae</taxon>
        <taxon>Rhizobium/Agrobacterium group</taxon>
        <taxon>Rhizobium</taxon>
    </lineage>
</organism>